<dbReference type="EMBL" id="BMKX01000010">
    <property type="protein sequence ID" value="GGJ71081.1"/>
    <property type="molecule type" value="Genomic_DNA"/>
</dbReference>
<sequence length="292" mass="31364">MELTDLQRYSATATRSAQVVIGAYSTSFSLACKMLDRVSAQHISNIYALVRLADEVVDGVASEAGLSGPQVAAVLDALEAETVQGMERGYSTNLVVHAFAATCRATGIGVELTEPFFASMRADLVRNDHDASSLEDYIYGSAEVVGLMCLQVFRAMPGKHHSDSPKAAQAARSLGSAFQKVNFLRDLAADSQQLGRNYFPGAAAHTFSEAQKDELVAQIYADLAIAREGINLLAPSAARAVRIAHDLFAELNRQIDNTPARKLLTGRISVSTPRKALITFKAVLATISWSTK</sequence>
<dbReference type="InterPro" id="IPR002060">
    <property type="entry name" value="Squ/phyt_synthse"/>
</dbReference>
<evidence type="ECO:0000256" key="1">
    <source>
        <dbReference type="ARBA" id="ARBA00004684"/>
    </source>
</evidence>
<dbReference type="Proteomes" id="UP000606115">
    <property type="component" value="Unassembled WGS sequence"/>
</dbReference>
<dbReference type="PANTHER" id="PTHR31480">
    <property type="entry name" value="BIFUNCTIONAL LYCOPENE CYCLASE/PHYTOENE SYNTHASE"/>
    <property type="match status" value="1"/>
</dbReference>
<dbReference type="InterPro" id="IPR044843">
    <property type="entry name" value="Trans_IPPS_bact-type"/>
</dbReference>
<dbReference type="InterPro" id="IPR008949">
    <property type="entry name" value="Isoprenoid_synthase_dom_sf"/>
</dbReference>
<evidence type="ECO:0000256" key="2">
    <source>
        <dbReference type="ARBA" id="ARBA00022679"/>
    </source>
</evidence>
<evidence type="ECO:0000313" key="4">
    <source>
        <dbReference type="Proteomes" id="UP000606115"/>
    </source>
</evidence>
<dbReference type="SFLD" id="SFLDG01018">
    <property type="entry name" value="Squalene/Phytoene_Synthase_Lik"/>
    <property type="match status" value="1"/>
</dbReference>
<proteinExistence type="predicted"/>
<dbReference type="PROSITE" id="PS01045">
    <property type="entry name" value="SQUALEN_PHYTOEN_SYN_2"/>
    <property type="match status" value="1"/>
</dbReference>
<comment type="caution">
    <text evidence="3">The sequence shown here is derived from an EMBL/GenBank/DDBJ whole genome shotgun (WGS) entry which is preliminary data.</text>
</comment>
<dbReference type="SFLD" id="SFLDG01212">
    <property type="entry name" value="Phytoene_synthase_like"/>
    <property type="match status" value="1"/>
</dbReference>
<gene>
    <name evidence="3" type="ORF">GCM10007173_32440</name>
</gene>
<dbReference type="InterPro" id="IPR019845">
    <property type="entry name" value="Squalene/phytoene_synthase_CS"/>
</dbReference>
<dbReference type="GeneID" id="303305576"/>
<keyword evidence="4" id="KW-1185">Reference proteome</keyword>
<dbReference type="SFLD" id="SFLDS00005">
    <property type="entry name" value="Isoprenoid_Synthase_Type_I"/>
    <property type="match status" value="1"/>
</dbReference>
<comment type="pathway">
    <text evidence="1">Carotenoid biosynthesis; phytoene biosynthesis.</text>
</comment>
<keyword evidence="2" id="KW-0808">Transferase</keyword>
<dbReference type="RefSeq" id="WP_188687156.1">
    <property type="nucleotide sequence ID" value="NZ_BMKX01000010.1"/>
</dbReference>
<accession>A0ABQ2DS45</accession>
<dbReference type="Pfam" id="PF00494">
    <property type="entry name" value="SQS_PSY"/>
    <property type="match status" value="1"/>
</dbReference>
<name>A0ABQ2DS45_9MICC</name>
<dbReference type="SUPFAM" id="SSF48576">
    <property type="entry name" value="Terpenoid synthases"/>
    <property type="match status" value="1"/>
</dbReference>
<reference evidence="4" key="1">
    <citation type="journal article" date="2019" name="Int. J. Syst. Evol. Microbiol.">
        <title>The Global Catalogue of Microorganisms (GCM) 10K type strain sequencing project: providing services to taxonomists for standard genome sequencing and annotation.</title>
        <authorList>
            <consortium name="The Broad Institute Genomics Platform"/>
            <consortium name="The Broad Institute Genome Sequencing Center for Infectious Disease"/>
            <person name="Wu L."/>
            <person name="Ma J."/>
        </authorList>
    </citation>
    <scope>NUCLEOTIDE SEQUENCE [LARGE SCALE GENOMIC DNA]</scope>
    <source>
        <strain evidence="4">CGMCC 1.3685</strain>
    </source>
</reference>
<organism evidence="3 4">
    <name type="scientific">Glutamicibacter ardleyensis</name>
    <dbReference type="NCBI Taxonomy" id="225894"/>
    <lineage>
        <taxon>Bacteria</taxon>
        <taxon>Bacillati</taxon>
        <taxon>Actinomycetota</taxon>
        <taxon>Actinomycetes</taxon>
        <taxon>Micrococcales</taxon>
        <taxon>Micrococcaceae</taxon>
        <taxon>Glutamicibacter</taxon>
    </lineage>
</organism>
<evidence type="ECO:0000313" key="3">
    <source>
        <dbReference type="EMBL" id="GGJ71081.1"/>
    </source>
</evidence>
<protein>
    <submittedName>
        <fullName evidence="3">Phytoene synthase</fullName>
    </submittedName>
</protein>
<dbReference type="Gene3D" id="1.10.600.10">
    <property type="entry name" value="Farnesyl Diphosphate Synthase"/>
    <property type="match status" value="1"/>
</dbReference>